<dbReference type="HOGENOM" id="CLU_1366652_0_0_1"/>
<gene>
    <name evidence="1" type="ORF">PAXINDRAFT_94381</name>
</gene>
<dbReference type="OrthoDB" id="3239511at2759"/>
<evidence type="ECO:0000313" key="2">
    <source>
        <dbReference type="Proteomes" id="UP000053647"/>
    </source>
</evidence>
<dbReference type="AlphaFoldDB" id="A0A0C9SZZ0"/>
<name>A0A0C9SZZ0_PAXIN</name>
<dbReference type="Proteomes" id="UP000053647">
    <property type="component" value="Unassembled WGS sequence"/>
</dbReference>
<dbReference type="EMBL" id="KN821568">
    <property type="protein sequence ID" value="KIJ04728.1"/>
    <property type="molecule type" value="Genomic_DNA"/>
</dbReference>
<keyword evidence="2" id="KW-1185">Reference proteome</keyword>
<sequence length="183" mass="21038">VKLGSTQDPQSFRDLEESRKSDAAFTNFRLKLNDFLNILLPNSRIPLPGGKRIQLMAIDEIIEHRFLRVNFKSLVDWKLHTDYLRCSPSFYNAPRHDYVIVDSNNGPFFARLMLLFTCRDKDLGFWRTRAQPRSGSIFISCRSIIRGAMVVPDFDEAGDYLVVDGVDTDMFLRVGALRKKAGF</sequence>
<evidence type="ECO:0000313" key="1">
    <source>
        <dbReference type="EMBL" id="KIJ04728.1"/>
    </source>
</evidence>
<proteinExistence type="predicted"/>
<protein>
    <submittedName>
        <fullName evidence="1">Uncharacterized protein</fullName>
    </submittedName>
</protein>
<feature type="non-terminal residue" evidence="1">
    <location>
        <position position="1"/>
    </location>
</feature>
<organism evidence="1 2">
    <name type="scientific">Paxillus involutus ATCC 200175</name>
    <dbReference type="NCBI Taxonomy" id="664439"/>
    <lineage>
        <taxon>Eukaryota</taxon>
        <taxon>Fungi</taxon>
        <taxon>Dikarya</taxon>
        <taxon>Basidiomycota</taxon>
        <taxon>Agaricomycotina</taxon>
        <taxon>Agaricomycetes</taxon>
        <taxon>Agaricomycetidae</taxon>
        <taxon>Boletales</taxon>
        <taxon>Paxilineae</taxon>
        <taxon>Paxillaceae</taxon>
        <taxon>Paxillus</taxon>
    </lineage>
</organism>
<accession>A0A0C9SZZ0</accession>
<reference evidence="2" key="2">
    <citation type="submission" date="2015-01" db="EMBL/GenBank/DDBJ databases">
        <title>Evolutionary Origins and Diversification of the Mycorrhizal Mutualists.</title>
        <authorList>
            <consortium name="DOE Joint Genome Institute"/>
            <consortium name="Mycorrhizal Genomics Consortium"/>
            <person name="Kohler A."/>
            <person name="Kuo A."/>
            <person name="Nagy L.G."/>
            <person name="Floudas D."/>
            <person name="Copeland A."/>
            <person name="Barry K.W."/>
            <person name="Cichocki N."/>
            <person name="Veneault-Fourrey C."/>
            <person name="LaButti K."/>
            <person name="Lindquist E.A."/>
            <person name="Lipzen A."/>
            <person name="Lundell T."/>
            <person name="Morin E."/>
            <person name="Murat C."/>
            <person name="Riley R."/>
            <person name="Ohm R."/>
            <person name="Sun H."/>
            <person name="Tunlid A."/>
            <person name="Henrissat B."/>
            <person name="Grigoriev I.V."/>
            <person name="Hibbett D.S."/>
            <person name="Martin F."/>
        </authorList>
    </citation>
    <scope>NUCLEOTIDE SEQUENCE [LARGE SCALE GENOMIC DNA]</scope>
    <source>
        <strain evidence="2">ATCC 200175</strain>
    </source>
</reference>
<reference evidence="1 2" key="1">
    <citation type="submission" date="2014-06" db="EMBL/GenBank/DDBJ databases">
        <authorList>
            <consortium name="DOE Joint Genome Institute"/>
            <person name="Kuo A."/>
            <person name="Kohler A."/>
            <person name="Nagy L.G."/>
            <person name="Floudas D."/>
            <person name="Copeland A."/>
            <person name="Barry K.W."/>
            <person name="Cichocki N."/>
            <person name="Veneault-Fourrey C."/>
            <person name="LaButti K."/>
            <person name="Lindquist E.A."/>
            <person name="Lipzen A."/>
            <person name="Lundell T."/>
            <person name="Morin E."/>
            <person name="Murat C."/>
            <person name="Sun H."/>
            <person name="Tunlid A."/>
            <person name="Henrissat B."/>
            <person name="Grigoriev I.V."/>
            <person name="Hibbett D.S."/>
            <person name="Martin F."/>
            <person name="Nordberg H.P."/>
            <person name="Cantor M.N."/>
            <person name="Hua S.X."/>
        </authorList>
    </citation>
    <scope>NUCLEOTIDE SEQUENCE [LARGE SCALE GENOMIC DNA]</scope>
    <source>
        <strain evidence="1 2">ATCC 200175</strain>
    </source>
</reference>